<evidence type="ECO:0000313" key="1">
    <source>
        <dbReference type="EMBL" id="KDO34019.1"/>
    </source>
</evidence>
<dbReference type="Proteomes" id="UP000030745">
    <property type="component" value="Unassembled WGS sequence"/>
</dbReference>
<keyword evidence="2" id="KW-1185">Reference proteome</keyword>
<proteinExistence type="predicted"/>
<sequence>MTFAAAYLAAHPIQCPTCGSNRVSKTVISTAFARQVHETKVGGASFGQIASQQKVYAIFPSSNPIVAFPSFGHCLRFPLIVSGHTFFIAKHGRDADGKQGFTAVFTMMNQLNEKEIEMLKARLGDIDGIWIGNPDSDEAFLVEKCMPLRSLFTTVANAFFSLDQDDVDAL</sequence>
<name>A0A067CTI5_SAPPC</name>
<dbReference type="VEuPathDB" id="FungiDB:SPRG_01293"/>
<dbReference type="EMBL" id="KK583191">
    <property type="protein sequence ID" value="KDO34019.1"/>
    <property type="molecule type" value="Genomic_DNA"/>
</dbReference>
<dbReference type="AlphaFoldDB" id="A0A067CTI5"/>
<evidence type="ECO:0000313" key="2">
    <source>
        <dbReference type="Proteomes" id="UP000030745"/>
    </source>
</evidence>
<dbReference type="GeneID" id="24123890"/>
<protein>
    <submittedName>
        <fullName evidence="1">Uncharacterized protein</fullName>
    </submittedName>
</protein>
<reference evidence="1 2" key="1">
    <citation type="journal article" date="2013" name="PLoS Genet.">
        <title>Distinctive expansion of potential virulence genes in the genome of the oomycete fish pathogen Saprolegnia parasitica.</title>
        <authorList>
            <person name="Jiang R.H."/>
            <person name="de Bruijn I."/>
            <person name="Haas B.J."/>
            <person name="Belmonte R."/>
            <person name="Lobach L."/>
            <person name="Christie J."/>
            <person name="van den Ackerveken G."/>
            <person name="Bottin A."/>
            <person name="Bulone V."/>
            <person name="Diaz-Moreno S.M."/>
            <person name="Dumas B."/>
            <person name="Fan L."/>
            <person name="Gaulin E."/>
            <person name="Govers F."/>
            <person name="Grenville-Briggs L.J."/>
            <person name="Horner N.R."/>
            <person name="Levin J.Z."/>
            <person name="Mammella M."/>
            <person name="Meijer H.J."/>
            <person name="Morris P."/>
            <person name="Nusbaum C."/>
            <person name="Oome S."/>
            <person name="Phillips A.J."/>
            <person name="van Rooyen D."/>
            <person name="Rzeszutek E."/>
            <person name="Saraiva M."/>
            <person name="Secombes C.J."/>
            <person name="Seidl M.F."/>
            <person name="Snel B."/>
            <person name="Stassen J.H."/>
            <person name="Sykes S."/>
            <person name="Tripathy S."/>
            <person name="van den Berg H."/>
            <person name="Vega-Arreguin J.C."/>
            <person name="Wawra S."/>
            <person name="Young S.K."/>
            <person name="Zeng Q."/>
            <person name="Dieguez-Uribeondo J."/>
            <person name="Russ C."/>
            <person name="Tyler B.M."/>
            <person name="van West P."/>
        </authorList>
    </citation>
    <scope>NUCLEOTIDE SEQUENCE [LARGE SCALE GENOMIC DNA]</scope>
    <source>
        <strain evidence="1 2">CBS 223.65</strain>
    </source>
</reference>
<dbReference type="OrthoDB" id="10577020at2759"/>
<organism evidence="1 2">
    <name type="scientific">Saprolegnia parasitica (strain CBS 223.65)</name>
    <dbReference type="NCBI Taxonomy" id="695850"/>
    <lineage>
        <taxon>Eukaryota</taxon>
        <taxon>Sar</taxon>
        <taxon>Stramenopiles</taxon>
        <taxon>Oomycota</taxon>
        <taxon>Saprolegniomycetes</taxon>
        <taxon>Saprolegniales</taxon>
        <taxon>Saprolegniaceae</taxon>
        <taxon>Saprolegnia</taxon>
    </lineage>
</organism>
<accession>A0A067CTI5</accession>
<gene>
    <name evidence="1" type="ORF">SPRG_01293</name>
</gene>
<dbReference type="KEGG" id="spar:SPRG_01293"/>
<dbReference type="RefSeq" id="XP_012194904.1">
    <property type="nucleotide sequence ID" value="XM_012339514.1"/>
</dbReference>